<reference evidence="1" key="1">
    <citation type="submission" date="2021-02" db="EMBL/GenBank/DDBJ databases">
        <authorList>
            <person name="Nowell W R."/>
        </authorList>
    </citation>
    <scope>NUCLEOTIDE SEQUENCE</scope>
</reference>
<evidence type="ECO:0000313" key="1">
    <source>
        <dbReference type="EMBL" id="CAF1306980.1"/>
    </source>
</evidence>
<gene>
    <name evidence="2" type="ORF">GIL414_LOCUS19807</name>
    <name evidence="1" type="ORF">KQP761_LOCUS5060</name>
</gene>
<dbReference type="EMBL" id="CAJNOW010001112">
    <property type="protein sequence ID" value="CAF1306980.1"/>
    <property type="molecule type" value="Genomic_DNA"/>
</dbReference>
<dbReference type="OrthoDB" id="10009520at2759"/>
<evidence type="ECO:0000313" key="3">
    <source>
        <dbReference type="Proteomes" id="UP000663834"/>
    </source>
</evidence>
<proteinExistence type="predicted"/>
<name>A0A815E9A4_9BILA</name>
<evidence type="ECO:0000313" key="2">
    <source>
        <dbReference type="EMBL" id="CAF4157807.1"/>
    </source>
</evidence>
<accession>A0A815E9A4</accession>
<dbReference type="Proteomes" id="UP000663834">
    <property type="component" value="Unassembled WGS sequence"/>
</dbReference>
<organism evidence="1 3">
    <name type="scientific">Rotaria magnacalcarata</name>
    <dbReference type="NCBI Taxonomy" id="392030"/>
    <lineage>
        <taxon>Eukaryota</taxon>
        <taxon>Metazoa</taxon>
        <taxon>Spiralia</taxon>
        <taxon>Gnathifera</taxon>
        <taxon>Rotifera</taxon>
        <taxon>Eurotatoria</taxon>
        <taxon>Bdelloidea</taxon>
        <taxon>Philodinida</taxon>
        <taxon>Philodinidae</taxon>
        <taxon>Rotaria</taxon>
    </lineage>
</organism>
<comment type="caution">
    <text evidence="1">The sequence shown here is derived from an EMBL/GenBank/DDBJ whole genome shotgun (WGS) entry which is preliminary data.</text>
</comment>
<dbReference type="EMBL" id="CAJOBJ010011111">
    <property type="protein sequence ID" value="CAF4157807.1"/>
    <property type="molecule type" value="Genomic_DNA"/>
</dbReference>
<dbReference type="Gene3D" id="1.20.120.1750">
    <property type="match status" value="1"/>
</dbReference>
<dbReference type="Proteomes" id="UP000681720">
    <property type="component" value="Unassembled WGS sequence"/>
</dbReference>
<dbReference type="AlphaFoldDB" id="A0A815E9A4"/>
<sequence>MYTYPFAFYLKRNNHSIIFEQNQADLEHATEELSGYLERDSTQTTNLTEMKQKVQDKYRYCSTRRKVLLDHVTEGYESDYWEYNEDV</sequence>
<protein>
    <submittedName>
        <fullName evidence="1">Uncharacterized protein</fullName>
    </submittedName>
</protein>